<dbReference type="SMART" id="SM00279">
    <property type="entry name" value="HhH2"/>
    <property type="match status" value="1"/>
</dbReference>
<dbReference type="InterPro" id="IPR006084">
    <property type="entry name" value="XPG/Rad2"/>
</dbReference>
<evidence type="ECO:0000259" key="14">
    <source>
        <dbReference type="SMART" id="SM00484"/>
    </source>
</evidence>
<keyword evidence="7" id="KW-0227">DNA damage</keyword>
<sequence>MGVAGLWQLLDPTGRPVRLETLEGKVLAIDISIWLNQLVKGYRGSGGVSVDNAHLLGLFQRVCKLLHFKIRPVFVFDGEAPALKYQTLVTRKRRREDGDGAIRAATKKMLQTYVEQKLLGETSPKFPKIKPSRRDQAEVDLFQLPEMPHTLSSSGDESSMSESAVNITRDADLTTIKIDSEEFKSLPQELQHEFLVALKNQAIKGAVDVDELPADRNDFSTYQVEQLLKKNKLQARIKEMQQKMSDGMLRMASDASVKVLLKVSPHRRNAEARNQAEKDGDDESPSKKAKLERRLIEEDDGIDALQEDTREKRVENFLISQWLEGAQRGEESNETLKKAVELVRDEVEVMSDSGASSDEAEQPPSICEVRKRLLSTGGKVSAEEAMRQHEPTNGPVSKEASRDSVLSDGLSMEVGHGSIISASTSRVMQPDEQFDEGSHNRPASDSDGEKIDGTLAEPLVEDSTEQTCNTDMLNADLEVSETANSVFRMEEAAERSKSQEDDANTAQSSQSCKLTEVMGSPVIKEVSFLGGTQSSLNSNDDIVLPQNLSRYASKDPSRCNSNSLSSIPGTLGGTAGSGALADNPTDFHQALEIIREQERRQSEYAADSTSTQDGRDFKKGGSLYLASDELQDCPVPEGVADRATNGATGVVAKMSDTRFEEANPEKNNNIEEKTIPDRKADDDLKTEPSSQATEIVEAEMNSTTATIVETTNQKTAINGKYSVLNGKADEYEMQSVRNDEQRPAEEEVSDYLSNLTSEFIASQKQQLELQSQALQNEINRIQRQTAEVTASMADDCAELLGLFGVPFVRAPREAEAQCAALEHTGLVEGVVTDDSDIFLFGGQTVYKNLFSQNAHCEVFTAKTIETRLKLGREDLIGFAMLTGSDYTNGIENVGPVTACEILAEFRGEQSKDVLKALRDFKDWWTLAQKGAILPKNSVRTRFIKLRLDDRFPSEMVFSAYDKPIVDSFKEKFSWSRPDLDLLRTFASRKFNWPQDKTDGYLLPIMKKYEDRSAQSRIDSFLLPSIQKRENLFPSKRLKAAVGKIRAAPQKEANLSESSSDESD</sequence>
<dbReference type="GO" id="GO:0003697">
    <property type="term" value="F:single-stranded DNA binding"/>
    <property type="evidence" value="ECO:0007669"/>
    <property type="project" value="InterPro"/>
</dbReference>
<feature type="compositionally biased region" description="Basic and acidic residues" evidence="13">
    <location>
        <begin position="381"/>
        <end position="390"/>
    </location>
</feature>
<comment type="cofactor">
    <cofactor evidence="1">
        <name>Mg(2+)</name>
        <dbReference type="ChEBI" id="CHEBI:18420"/>
    </cofactor>
</comment>
<comment type="subcellular location">
    <subcellularLocation>
        <location evidence="2">Nucleus</location>
    </subcellularLocation>
</comment>
<evidence type="ECO:0000256" key="1">
    <source>
        <dbReference type="ARBA" id="ARBA00001946"/>
    </source>
</evidence>
<organism evidence="16 17">
    <name type="scientific">Varroa destructor</name>
    <name type="common">Honeybee mite</name>
    <dbReference type="NCBI Taxonomy" id="109461"/>
    <lineage>
        <taxon>Eukaryota</taxon>
        <taxon>Metazoa</taxon>
        <taxon>Ecdysozoa</taxon>
        <taxon>Arthropoda</taxon>
        <taxon>Chelicerata</taxon>
        <taxon>Arachnida</taxon>
        <taxon>Acari</taxon>
        <taxon>Parasitiformes</taxon>
        <taxon>Mesostigmata</taxon>
        <taxon>Gamasina</taxon>
        <taxon>Dermanyssoidea</taxon>
        <taxon>Varroidae</taxon>
        <taxon>Varroa</taxon>
    </lineage>
</organism>
<feature type="region of interest" description="Disordered" evidence="13">
    <location>
        <begin position="262"/>
        <end position="295"/>
    </location>
</feature>
<dbReference type="SMART" id="SM00484">
    <property type="entry name" value="XPGI"/>
    <property type="match status" value="1"/>
</dbReference>
<keyword evidence="5" id="KW-0479">Metal-binding</keyword>
<dbReference type="Pfam" id="PF00867">
    <property type="entry name" value="XPG_I"/>
    <property type="match status" value="1"/>
</dbReference>
<reference evidence="16" key="1">
    <citation type="submission" date="2021-01" db="UniProtKB">
        <authorList>
            <consortium name="EnsemblMetazoa"/>
        </authorList>
    </citation>
    <scope>IDENTIFICATION</scope>
</reference>
<feature type="compositionally biased region" description="Basic and acidic residues" evidence="13">
    <location>
        <begin position="489"/>
        <end position="500"/>
    </location>
</feature>
<feature type="region of interest" description="Disordered" evidence="13">
    <location>
        <begin position="377"/>
        <end position="402"/>
    </location>
</feature>
<dbReference type="SUPFAM" id="SSF88723">
    <property type="entry name" value="PIN domain-like"/>
    <property type="match status" value="1"/>
</dbReference>
<feature type="region of interest" description="Disordered" evidence="13">
    <location>
        <begin position="597"/>
        <end position="620"/>
    </location>
</feature>
<proteinExistence type="inferred from homology"/>
<evidence type="ECO:0000256" key="10">
    <source>
        <dbReference type="ARBA" id="ARBA00023204"/>
    </source>
</evidence>
<feature type="domain" description="XPG N-terminal" evidence="15">
    <location>
        <begin position="1"/>
        <end position="98"/>
    </location>
</feature>
<feature type="region of interest" description="Disordered" evidence="13">
    <location>
        <begin position="661"/>
        <end position="691"/>
    </location>
</feature>
<dbReference type="InterPro" id="IPR006085">
    <property type="entry name" value="XPG_DNA_repair_N"/>
</dbReference>
<dbReference type="Gene3D" id="3.40.50.1010">
    <property type="entry name" value="5'-nuclease"/>
    <property type="match status" value="2"/>
</dbReference>
<dbReference type="GeneID" id="111245177"/>
<dbReference type="RefSeq" id="XP_022648885.1">
    <property type="nucleotide sequence ID" value="XM_022793150.1"/>
</dbReference>
<dbReference type="SUPFAM" id="SSF47807">
    <property type="entry name" value="5' to 3' exonuclease, C-terminal subdomain"/>
    <property type="match status" value="1"/>
</dbReference>
<keyword evidence="9" id="KW-0460">Magnesium</keyword>
<evidence type="ECO:0000256" key="12">
    <source>
        <dbReference type="SAM" id="Coils"/>
    </source>
</evidence>
<dbReference type="InterPro" id="IPR019974">
    <property type="entry name" value="XPG_CS"/>
</dbReference>
<dbReference type="Pfam" id="PF00752">
    <property type="entry name" value="XPG_N"/>
    <property type="match status" value="1"/>
</dbReference>
<dbReference type="EnsemblMetazoa" id="XM_022793150">
    <property type="protein sequence ID" value="XP_022648885"/>
    <property type="gene ID" value="LOC111245177"/>
</dbReference>
<dbReference type="InterPro" id="IPR008918">
    <property type="entry name" value="HhH2"/>
</dbReference>
<dbReference type="KEGG" id="vde:111245177"/>
<evidence type="ECO:0000256" key="7">
    <source>
        <dbReference type="ARBA" id="ARBA00022763"/>
    </source>
</evidence>
<dbReference type="InterPro" id="IPR006086">
    <property type="entry name" value="XPG-I_dom"/>
</dbReference>
<keyword evidence="12" id="KW-0175">Coiled coil</keyword>
<dbReference type="GO" id="GO:0016788">
    <property type="term" value="F:hydrolase activity, acting on ester bonds"/>
    <property type="evidence" value="ECO:0007669"/>
    <property type="project" value="InterPro"/>
</dbReference>
<accession>A0A7M7M4Q7</accession>
<dbReference type="SMART" id="SM00485">
    <property type="entry name" value="XPGN"/>
    <property type="match status" value="1"/>
</dbReference>
<dbReference type="EnsemblMetazoa" id="XM_022793152">
    <property type="protein sequence ID" value="XP_022648887"/>
    <property type="gene ID" value="LOC111245177"/>
</dbReference>
<evidence type="ECO:0000259" key="15">
    <source>
        <dbReference type="SMART" id="SM00485"/>
    </source>
</evidence>
<evidence type="ECO:0000313" key="17">
    <source>
        <dbReference type="Proteomes" id="UP000594260"/>
    </source>
</evidence>
<dbReference type="CTD" id="3772069"/>
<name>A0A7M7M4Q7_VARDE</name>
<dbReference type="RefSeq" id="XP_022648887.1">
    <property type="nucleotide sequence ID" value="XM_022793152.1"/>
</dbReference>
<evidence type="ECO:0000256" key="8">
    <source>
        <dbReference type="ARBA" id="ARBA00022801"/>
    </source>
</evidence>
<feature type="region of interest" description="Disordered" evidence="13">
    <location>
        <begin position="489"/>
        <end position="513"/>
    </location>
</feature>
<dbReference type="PROSITE" id="PS00842">
    <property type="entry name" value="XPG_2"/>
    <property type="match status" value="1"/>
</dbReference>
<dbReference type="GO" id="GO:0005634">
    <property type="term" value="C:nucleus"/>
    <property type="evidence" value="ECO:0007669"/>
    <property type="project" value="UniProtKB-SubCell"/>
</dbReference>
<feature type="coiled-coil region" evidence="12">
    <location>
        <begin position="223"/>
        <end position="250"/>
    </location>
</feature>
<comment type="similarity">
    <text evidence="3">Belongs to the XPG/RAD2 endonuclease family. XPG subfamily.</text>
</comment>
<dbReference type="PANTHER" id="PTHR16171:SF7">
    <property type="entry name" value="DNA REPAIR PROTEIN RAD2"/>
    <property type="match status" value="1"/>
</dbReference>
<evidence type="ECO:0000256" key="2">
    <source>
        <dbReference type="ARBA" id="ARBA00004123"/>
    </source>
</evidence>
<feature type="compositionally biased region" description="Basic and acidic residues" evidence="13">
    <location>
        <begin position="661"/>
        <end position="686"/>
    </location>
</feature>
<dbReference type="OrthoDB" id="31113at2759"/>
<feature type="compositionally biased region" description="Basic and acidic residues" evidence="13">
    <location>
        <begin position="268"/>
        <end position="278"/>
    </location>
</feature>
<keyword evidence="11" id="KW-0539">Nucleus</keyword>
<dbReference type="PRINTS" id="PR00066">
    <property type="entry name" value="XRODRMPGMNTG"/>
</dbReference>
<dbReference type="Gene3D" id="1.10.150.20">
    <property type="entry name" value="5' to 3' exonuclease, C-terminal subdomain"/>
    <property type="match status" value="1"/>
</dbReference>
<dbReference type="InterPro" id="IPR036279">
    <property type="entry name" value="5-3_exonuclease_C_sf"/>
</dbReference>
<keyword evidence="8" id="KW-0378">Hydrolase</keyword>
<dbReference type="CDD" id="cd09868">
    <property type="entry name" value="PIN_XPG_RAD2"/>
    <property type="match status" value="2"/>
</dbReference>
<dbReference type="EnsemblMetazoa" id="XM_022793153">
    <property type="protein sequence ID" value="XP_022648888"/>
    <property type="gene ID" value="LOC111245177"/>
</dbReference>
<protein>
    <submittedName>
        <fullName evidence="16">Uncharacterized protein</fullName>
    </submittedName>
</protein>
<dbReference type="RefSeq" id="XP_022648886.1">
    <property type="nucleotide sequence ID" value="XM_022793151.1"/>
</dbReference>
<dbReference type="InParanoid" id="A0A7M7M4Q7"/>
<dbReference type="AlphaFoldDB" id="A0A7M7M4Q7"/>
<dbReference type="GO" id="GO:0006289">
    <property type="term" value="P:nucleotide-excision repair"/>
    <property type="evidence" value="ECO:0007669"/>
    <property type="project" value="InterPro"/>
</dbReference>
<dbReference type="GO" id="GO:0004520">
    <property type="term" value="F:DNA endonuclease activity"/>
    <property type="evidence" value="ECO:0007669"/>
    <property type="project" value="TreeGrafter"/>
</dbReference>
<dbReference type="InterPro" id="IPR001044">
    <property type="entry name" value="XPG/Rad2_eukaryotes"/>
</dbReference>
<keyword evidence="10" id="KW-0234">DNA repair</keyword>
<evidence type="ECO:0000256" key="6">
    <source>
        <dbReference type="ARBA" id="ARBA00022759"/>
    </source>
</evidence>
<evidence type="ECO:0000256" key="4">
    <source>
        <dbReference type="ARBA" id="ARBA00022722"/>
    </source>
</evidence>
<feature type="compositionally biased region" description="Polar residues" evidence="13">
    <location>
        <begin position="504"/>
        <end position="513"/>
    </location>
</feature>
<dbReference type="Proteomes" id="UP000594260">
    <property type="component" value="Unplaced"/>
</dbReference>
<evidence type="ECO:0000256" key="11">
    <source>
        <dbReference type="ARBA" id="ARBA00023242"/>
    </source>
</evidence>
<dbReference type="RefSeq" id="XP_022648888.1">
    <property type="nucleotide sequence ID" value="XM_022793153.1"/>
</dbReference>
<dbReference type="OMA" id="PNSMDFS"/>
<evidence type="ECO:0000256" key="5">
    <source>
        <dbReference type="ARBA" id="ARBA00022723"/>
    </source>
</evidence>
<dbReference type="GO" id="GO:0046872">
    <property type="term" value="F:metal ion binding"/>
    <property type="evidence" value="ECO:0007669"/>
    <property type="project" value="UniProtKB-KW"/>
</dbReference>
<evidence type="ECO:0000256" key="9">
    <source>
        <dbReference type="ARBA" id="ARBA00022842"/>
    </source>
</evidence>
<dbReference type="PRINTS" id="PR00853">
    <property type="entry name" value="XPGRADSUPER"/>
</dbReference>
<dbReference type="PROSITE" id="PS00841">
    <property type="entry name" value="XPG_1"/>
    <property type="match status" value="1"/>
</dbReference>
<feature type="region of interest" description="Disordered" evidence="13">
    <location>
        <begin position="419"/>
        <end position="451"/>
    </location>
</feature>
<keyword evidence="17" id="KW-1185">Reference proteome</keyword>
<dbReference type="EnsemblMetazoa" id="XM_022793151">
    <property type="protein sequence ID" value="XP_022648886"/>
    <property type="gene ID" value="LOC111245177"/>
</dbReference>
<feature type="coiled-coil region" evidence="12">
    <location>
        <begin position="757"/>
        <end position="791"/>
    </location>
</feature>
<feature type="domain" description="XPG-I" evidence="14">
    <location>
        <begin position="801"/>
        <end position="870"/>
    </location>
</feature>
<evidence type="ECO:0000256" key="13">
    <source>
        <dbReference type="SAM" id="MobiDB-lite"/>
    </source>
</evidence>
<keyword evidence="4" id="KW-0540">Nuclease</keyword>
<evidence type="ECO:0000313" key="16">
    <source>
        <dbReference type="EnsemblMetazoa" id="XP_022648885"/>
    </source>
</evidence>
<keyword evidence="6" id="KW-0255">Endonuclease</keyword>
<dbReference type="PANTHER" id="PTHR16171">
    <property type="entry name" value="DNA REPAIR PROTEIN COMPLEMENTING XP-G CELLS-RELATED"/>
    <property type="match status" value="1"/>
</dbReference>
<feature type="compositionally biased region" description="Basic and acidic residues" evidence="13">
    <location>
        <begin position="436"/>
        <end position="451"/>
    </location>
</feature>
<dbReference type="InterPro" id="IPR029060">
    <property type="entry name" value="PIN-like_dom_sf"/>
</dbReference>
<evidence type="ECO:0000256" key="3">
    <source>
        <dbReference type="ARBA" id="ARBA00005283"/>
    </source>
</evidence>
<dbReference type="FunCoup" id="A0A7M7M4Q7">
    <property type="interactions" value="1343"/>
</dbReference>